<gene>
    <name evidence="3" type="ORF">PSTT_16270</name>
</gene>
<dbReference type="Pfam" id="PF01261">
    <property type="entry name" value="AP_endonuc_2"/>
    <property type="match status" value="1"/>
</dbReference>
<keyword evidence="4" id="KW-1185">Reference proteome</keyword>
<dbReference type="InterPro" id="IPR036237">
    <property type="entry name" value="Xyl_isomerase-like_sf"/>
</dbReference>
<dbReference type="EMBL" id="PKSL01000345">
    <property type="protein sequence ID" value="POV95430.1"/>
    <property type="molecule type" value="Genomic_DNA"/>
</dbReference>
<dbReference type="Proteomes" id="UP000239156">
    <property type="component" value="Unassembled WGS sequence"/>
</dbReference>
<organism evidence="3 4">
    <name type="scientific">Puccinia striiformis</name>
    <dbReference type="NCBI Taxonomy" id="27350"/>
    <lineage>
        <taxon>Eukaryota</taxon>
        <taxon>Fungi</taxon>
        <taxon>Dikarya</taxon>
        <taxon>Basidiomycota</taxon>
        <taxon>Pucciniomycotina</taxon>
        <taxon>Pucciniomycetes</taxon>
        <taxon>Pucciniales</taxon>
        <taxon>Pucciniaceae</taxon>
        <taxon>Puccinia</taxon>
    </lineage>
</organism>
<dbReference type="PANTHER" id="PTHR12110">
    <property type="entry name" value="HYDROXYPYRUVATE ISOMERASE"/>
    <property type="match status" value="1"/>
</dbReference>
<dbReference type="VEuPathDB" id="FungiDB:PSHT_15989"/>
<protein>
    <recommendedName>
        <fullName evidence="2">Xylose isomerase-like TIM barrel domain-containing protein</fullName>
    </recommendedName>
</protein>
<feature type="compositionally biased region" description="Low complexity" evidence="1">
    <location>
        <begin position="380"/>
        <end position="393"/>
    </location>
</feature>
<evidence type="ECO:0000259" key="2">
    <source>
        <dbReference type="Pfam" id="PF01261"/>
    </source>
</evidence>
<evidence type="ECO:0000313" key="4">
    <source>
        <dbReference type="Proteomes" id="UP000239156"/>
    </source>
</evidence>
<dbReference type="VEuPathDB" id="FungiDB:PSTT_16270"/>
<dbReference type="InterPro" id="IPR013022">
    <property type="entry name" value="Xyl_isomerase-like_TIM-brl"/>
</dbReference>
<sequence length="463" mass="51178">MYPTPVPSFHRDRFSIFSHSLGDHSLHNLPYKLTAAAFGGFLAVEISLIDLEDYALKKTCDLLVAAHEIGEVCRVLGLRVTCIQPLRDVIESRKSVVDGVEKAIKLFPIMDALDTELLLVCSSSLPRGELDDSTETAVEHLKAIGIAAANWAPKPKRVAFEALCWGTYINTWAQAWNIVQAVNLENVGICLDSFNTLAREWADPTVQGGMQANAGKNLRKSMSQLSQIPGTKIFLLQIGDGARLAEPIERGTFERPALMTWSRSSRLFPMEFDLGGYLPVTEFIEAVVKTGYKGYWSLEIFNNSLRSQTDSTPITHAIRGFHGLSKLVKYIFTNHHHLDHSLQSSGQTVLEVTSSPIKLITGVVNNRPALSQFKPSFHKSSLSSSSSTSDSSSIEFNHPCSPPEINPDQFGHSISTSPKDYIVLVRTSHLVIIPTTTLIFRSITLLSLYASHNSFFITISFQT</sequence>
<evidence type="ECO:0000256" key="1">
    <source>
        <dbReference type="SAM" id="MobiDB-lite"/>
    </source>
</evidence>
<dbReference type="SUPFAM" id="SSF51658">
    <property type="entry name" value="Xylose isomerase-like"/>
    <property type="match status" value="1"/>
</dbReference>
<name>A0A2S4UDV4_9BASI</name>
<feature type="region of interest" description="Disordered" evidence="1">
    <location>
        <begin position="376"/>
        <end position="398"/>
    </location>
</feature>
<accession>A0A2S4UDV4</accession>
<dbReference type="Gene3D" id="3.20.20.150">
    <property type="entry name" value="Divalent-metal-dependent TIM barrel enzymes"/>
    <property type="match status" value="1"/>
</dbReference>
<dbReference type="InterPro" id="IPR050312">
    <property type="entry name" value="IolE/XylAMocC-like"/>
</dbReference>
<reference evidence="3" key="1">
    <citation type="submission" date="2017-12" db="EMBL/GenBank/DDBJ databases">
        <title>Gene loss provides genomic basis for host adaptation in cereal stripe rust fungi.</title>
        <authorList>
            <person name="Xia C."/>
        </authorList>
    </citation>
    <scope>NUCLEOTIDE SEQUENCE [LARGE SCALE GENOMIC DNA]</scope>
    <source>
        <strain evidence="3">93-210</strain>
    </source>
</reference>
<dbReference type="AlphaFoldDB" id="A0A2S4UDV4"/>
<feature type="domain" description="Xylose isomerase-like TIM barrel" evidence="2">
    <location>
        <begin position="40"/>
        <end position="307"/>
    </location>
</feature>
<comment type="caution">
    <text evidence="3">The sequence shown here is derived from an EMBL/GenBank/DDBJ whole genome shotgun (WGS) entry which is preliminary data.</text>
</comment>
<proteinExistence type="predicted"/>
<dbReference type="PANTHER" id="PTHR12110:SF21">
    <property type="entry name" value="XYLOSE ISOMERASE-LIKE TIM BARREL DOMAIN-CONTAINING PROTEIN"/>
    <property type="match status" value="1"/>
</dbReference>
<feature type="non-terminal residue" evidence="3">
    <location>
        <position position="463"/>
    </location>
</feature>
<evidence type="ECO:0000313" key="3">
    <source>
        <dbReference type="EMBL" id="POV95430.1"/>
    </source>
</evidence>